<accession>H8Z2N2</accession>
<keyword evidence="8 9" id="KW-0472">Membrane</keyword>
<dbReference type="InterPro" id="IPR003593">
    <property type="entry name" value="AAA+_ATPase"/>
</dbReference>
<dbReference type="STRING" id="631362.Thi970DRAFT_03005"/>
<dbReference type="PANTHER" id="PTHR24221:SF654">
    <property type="entry name" value="ATP-BINDING CASSETTE SUB-FAMILY B MEMBER 6"/>
    <property type="match status" value="1"/>
</dbReference>
<dbReference type="CDD" id="cd07346">
    <property type="entry name" value="ABC_6TM_exporters"/>
    <property type="match status" value="1"/>
</dbReference>
<dbReference type="PROSITE" id="PS00211">
    <property type="entry name" value="ABC_TRANSPORTER_1"/>
    <property type="match status" value="1"/>
</dbReference>
<dbReference type="PROSITE" id="PS50929">
    <property type="entry name" value="ABC_TM1F"/>
    <property type="match status" value="1"/>
</dbReference>
<dbReference type="SMART" id="SM00382">
    <property type="entry name" value="AAA"/>
    <property type="match status" value="1"/>
</dbReference>
<name>H8Z2N2_9GAMM</name>
<evidence type="ECO:0000256" key="6">
    <source>
        <dbReference type="ARBA" id="ARBA00022840"/>
    </source>
</evidence>
<feature type="transmembrane region" description="Helical" evidence="9">
    <location>
        <begin position="568"/>
        <end position="589"/>
    </location>
</feature>
<dbReference type="FunFam" id="3.40.50.300:FF:000299">
    <property type="entry name" value="ABC transporter ATP-binding protein/permease"/>
    <property type="match status" value="1"/>
</dbReference>
<feature type="transmembrane region" description="Helical" evidence="9">
    <location>
        <begin position="646"/>
        <end position="669"/>
    </location>
</feature>
<dbReference type="eggNOG" id="COG2274">
    <property type="taxonomic scope" value="Bacteria"/>
</dbReference>
<dbReference type="NCBIfam" id="TIGR03797">
    <property type="entry name" value="NHLM_micro_ABC2"/>
    <property type="match status" value="1"/>
</dbReference>
<keyword evidence="2" id="KW-0813">Transport</keyword>
<evidence type="ECO:0000256" key="7">
    <source>
        <dbReference type="ARBA" id="ARBA00022989"/>
    </source>
</evidence>
<dbReference type="InterPro" id="IPR027417">
    <property type="entry name" value="P-loop_NTPase"/>
</dbReference>
<keyword evidence="13" id="KW-1185">Reference proteome</keyword>
<reference evidence="12 13" key="2">
    <citation type="submission" date="2011-11" db="EMBL/GenBank/DDBJ databases">
        <authorList>
            <consortium name="US DOE Joint Genome Institute"/>
            <person name="Lucas S."/>
            <person name="Han J."/>
            <person name="Lapidus A."/>
            <person name="Cheng J.-F."/>
            <person name="Goodwin L."/>
            <person name="Pitluck S."/>
            <person name="Peters L."/>
            <person name="Ovchinnikova G."/>
            <person name="Zhang X."/>
            <person name="Detter J.C."/>
            <person name="Han C."/>
            <person name="Tapia R."/>
            <person name="Land M."/>
            <person name="Hauser L."/>
            <person name="Kyrpides N."/>
            <person name="Ivanova N."/>
            <person name="Pagani I."/>
            <person name="Vogl K."/>
            <person name="Liu Z."/>
            <person name="Overmann J."/>
            <person name="Frigaard N.-U."/>
            <person name="Bryant D."/>
            <person name="Woyke T."/>
        </authorList>
    </citation>
    <scope>NUCLEOTIDE SEQUENCE [LARGE SCALE GENOMIC DNA]</scope>
    <source>
        <strain evidence="12 13">970</strain>
    </source>
</reference>
<dbReference type="SUPFAM" id="SSF52540">
    <property type="entry name" value="P-loop containing nucleoside triphosphate hydrolases"/>
    <property type="match status" value="1"/>
</dbReference>
<dbReference type="Proteomes" id="UP000002964">
    <property type="component" value="Unassembled WGS sequence"/>
</dbReference>
<dbReference type="AlphaFoldDB" id="H8Z2N2"/>
<evidence type="ECO:0000313" key="13">
    <source>
        <dbReference type="Proteomes" id="UP000002964"/>
    </source>
</evidence>
<keyword evidence="3" id="KW-1003">Cell membrane</keyword>
<evidence type="ECO:0000256" key="5">
    <source>
        <dbReference type="ARBA" id="ARBA00022741"/>
    </source>
</evidence>
<dbReference type="InterPro" id="IPR036640">
    <property type="entry name" value="ABC1_TM_sf"/>
</dbReference>
<evidence type="ECO:0000256" key="9">
    <source>
        <dbReference type="SAM" id="Phobius"/>
    </source>
</evidence>
<evidence type="ECO:0000256" key="4">
    <source>
        <dbReference type="ARBA" id="ARBA00022692"/>
    </source>
</evidence>
<dbReference type="Pfam" id="PF00664">
    <property type="entry name" value="ABC_membrane"/>
    <property type="match status" value="1"/>
</dbReference>
<evidence type="ECO:0000256" key="8">
    <source>
        <dbReference type="ARBA" id="ARBA00023136"/>
    </source>
</evidence>
<keyword evidence="7 9" id="KW-1133">Transmembrane helix</keyword>
<dbReference type="Pfam" id="PF00005">
    <property type="entry name" value="ABC_tran"/>
    <property type="match status" value="1"/>
</dbReference>
<feature type="domain" description="ABC transporter" evidence="10">
    <location>
        <begin position="742"/>
        <end position="974"/>
    </location>
</feature>
<evidence type="ECO:0000313" key="12">
    <source>
        <dbReference type="EMBL" id="EIC22725.1"/>
    </source>
</evidence>
<feature type="transmembrane region" description="Helical" evidence="9">
    <location>
        <begin position="537"/>
        <end position="562"/>
    </location>
</feature>
<dbReference type="SUPFAM" id="SSF90123">
    <property type="entry name" value="ABC transporter transmembrane region"/>
    <property type="match status" value="1"/>
</dbReference>
<dbReference type="InterPro" id="IPR011527">
    <property type="entry name" value="ABC1_TM_dom"/>
</dbReference>
<dbReference type="Gene3D" id="3.40.50.300">
    <property type="entry name" value="P-loop containing nucleotide triphosphate hydrolases"/>
    <property type="match status" value="1"/>
</dbReference>
<feature type="transmembrane region" description="Helical" evidence="9">
    <location>
        <begin position="464"/>
        <end position="489"/>
    </location>
</feature>
<dbReference type="GO" id="GO:0005524">
    <property type="term" value="F:ATP binding"/>
    <property type="evidence" value="ECO:0007669"/>
    <property type="project" value="UniProtKB-KW"/>
</dbReference>
<sequence length="977" mass="106387">MSAPVAAPEDAIEWPERLLRQGRAERLGGHQPIRLSDLNRAWLVRQGQVELFLVSLSPDGVEGTRHYLATVPAGGLLLGIGLDDSADFVLLAVPHVDTDLIEWPLALLSAESAAPDVLPALVPALEHWLRALSWGMSRWVTPLPVVDVGIGTDERLSIPSGRRCTAQQVLIWIRLAPEAGLFLDTQEIDSTADEVTFPLAAEAWLWTMTALELHGRSTAAALRDGDAWDGVATLHRLLFETASMNLMLGNADEYNRLMARRVATEAERDHAFSDLMSVTAPRPRLEATPVRGDIPLVGAMRLVGQACGFQIQVPVELKSDDALTLENIVRFSRLRQRTVTLRDDWWQGDFGALLAFEAETQRPLALLYTDQGRAQLIDPADGQELDFETHRQRLAPEAFEFTTHLPFRAMGFRSLFGFAFARGWRDAVLMLVMSAMAGMMTLAIPVTTAYLIDTAIPNHEVGHLIEIGVVLAVLGGTAFVVDYVATLAFTRAESRMGRALQSGLLDRVLRLPMRFFQNFSAGDLANRVMAMTQIQTLLSTGAVNAILSGIFGLAGFLLMFYYDARLALWALVLTLVYLILSLVISYLRLRQERALAGLMGDFSNILLHLILGVAKIRLAAAEDRAFARLASPYAKSRRHQLRSQRLGAWQSALNQVLALIGLLIFVLLIGKPSQAPNLIAIGAFSALLVAFQQFSASLSMMVMVATGLIAIQPQVERARPLLTAVPEVSEERKDPGALSGAIEVSHVSFRYTPNGPLILDDVSLEIEPGRFVALVGASGSGKSTLLRLIMGFESLESGGIFFDGQALTSVDATAVRRQMGVVMQNAQLMPGSLYQNIVGTSGGSLDDAWEAATQVGLADDIHAMPMGMQTVIMEGGGALSGGQMQRLMIARAIVNRPKVLLLDEATSALDNRTQAVVTESLDRLRVTRIVVAHRLSTVVNAERIHVMDAGRIVESGNYASLMQANGQFARLAARQMV</sequence>
<organism evidence="12 13">
    <name type="scientific">Thiorhodovibrio frisius</name>
    <dbReference type="NCBI Taxonomy" id="631362"/>
    <lineage>
        <taxon>Bacteria</taxon>
        <taxon>Pseudomonadati</taxon>
        <taxon>Pseudomonadota</taxon>
        <taxon>Gammaproteobacteria</taxon>
        <taxon>Chromatiales</taxon>
        <taxon>Chromatiaceae</taxon>
        <taxon>Thiorhodovibrio</taxon>
    </lineage>
</organism>
<dbReference type="GO" id="GO:0034040">
    <property type="term" value="F:ATPase-coupled lipid transmembrane transporter activity"/>
    <property type="evidence" value="ECO:0007669"/>
    <property type="project" value="TreeGrafter"/>
</dbReference>
<evidence type="ECO:0000259" key="11">
    <source>
        <dbReference type="PROSITE" id="PS50929"/>
    </source>
</evidence>
<dbReference type="EMBL" id="JH603169">
    <property type="protein sequence ID" value="EIC22725.1"/>
    <property type="molecule type" value="Genomic_DNA"/>
</dbReference>
<dbReference type="Gene3D" id="1.20.1560.10">
    <property type="entry name" value="ABC transporter type 1, transmembrane domain"/>
    <property type="match status" value="1"/>
</dbReference>
<protein>
    <submittedName>
        <fullName evidence="12">NHLM bacteriocin system ABC transporter, ATP-binding protein</fullName>
    </submittedName>
</protein>
<evidence type="ECO:0000256" key="1">
    <source>
        <dbReference type="ARBA" id="ARBA00004651"/>
    </source>
</evidence>
<keyword evidence="4 9" id="KW-0812">Transmembrane</keyword>
<feature type="domain" description="ABC transmembrane type-1" evidence="11">
    <location>
        <begin position="428"/>
        <end position="710"/>
    </location>
</feature>
<dbReference type="PANTHER" id="PTHR24221">
    <property type="entry name" value="ATP-BINDING CASSETTE SUB-FAMILY B"/>
    <property type="match status" value="1"/>
</dbReference>
<evidence type="ECO:0000259" key="10">
    <source>
        <dbReference type="PROSITE" id="PS50893"/>
    </source>
</evidence>
<gene>
    <name evidence="12" type="ORF">Thi970DRAFT_03005</name>
</gene>
<dbReference type="GO" id="GO:0016887">
    <property type="term" value="F:ATP hydrolysis activity"/>
    <property type="evidence" value="ECO:0007669"/>
    <property type="project" value="InterPro"/>
</dbReference>
<reference evidence="13" key="1">
    <citation type="submission" date="2011-06" db="EMBL/GenBank/DDBJ databases">
        <authorList>
            <consortium name="US DOE Joint Genome Institute (JGI-PGF)"/>
            <person name="Lucas S."/>
            <person name="Han J."/>
            <person name="Lapidus A."/>
            <person name="Cheng J.-F."/>
            <person name="Goodwin L."/>
            <person name="Pitluck S."/>
            <person name="Peters L."/>
            <person name="Land M.L."/>
            <person name="Hauser L."/>
            <person name="Vogl K."/>
            <person name="Liu Z."/>
            <person name="Overmann J."/>
            <person name="Frigaard N.-U."/>
            <person name="Bryant D.A."/>
            <person name="Woyke T.J."/>
        </authorList>
    </citation>
    <scope>NUCLEOTIDE SEQUENCE [LARGE SCALE GENOMIC DNA]</scope>
    <source>
        <strain evidence="13">970</strain>
    </source>
</reference>
<evidence type="ECO:0000256" key="2">
    <source>
        <dbReference type="ARBA" id="ARBA00022448"/>
    </source>
</evidence>
<keyword evidence="5" id="KW-0547">Nucleotide-binding</keyword>
<comment type="subcellular location">
    <subcellularLocation>
        <location evidence="1">Cell membrane</location>
        <topology evidence="1">Multi-pass membrane protein</topology>
    </subcellularLocation>
</comment>
<feature type="transmembrane region" description="Helical" evidence="9">
    <location>
        <begin position="681"/>
        <end position="711"/>
    </location>
</feature>
<evidence type="ECO:0000256" key="3">
    <source>
        <dbReference type="ARBA" id="ARBA00022475"/>
    </source>
</evidence>
<proteinExistence type="predicted"/>
<dbReference type="PROSITE" id="PS50893">
    <property type="entry name" value="ABC_TRANSPORTER_2"/>
    <property type="match status" value="1"/>
</dbReference>
<dbReference type="InterPro" id="IPR003439">
    <property type="entry name" value="ABC_transporter-like_ATP-bd"/>
</dbReference>
<feature type="transmembrane region" description="Helical" evidence="9">
    <location>
        <begin position="428"/>
        <end position="452"/>
    </location>
</feature>
<dbReference type="GO" id="GO:0005886">
    <property type="term" value="C:plasma membrane"/>
    <property type="evidence" value="ECO:0007669"/>
    <property type="project" value="UniProtKB-SubCell"/>
</dbReference>
<keyword evidence="6 12" id="KW-0067">ATP-binding</keyword>
<dbReference type="InterPro" id="IPR022515">
    <property type="entry name" value="NHPM_micro_ABC2"/>
</dbReference>
<dbReference type="HOGENOM" id="CLU_000604_95_5_6"/>
<dbReference type="GO" id="GO:0140359">
    <property type="term" value="F:ABC-type transporter activity"/>
    <property type="evidence" value="ECO:0007669"/>
    <property type="project" value="InterPro"/>
</dbReference>
<dbReference type="InterPro" id="IPR039421">
    <property type="entry name" value="Type_1_exporter"/>
</dbReference>
<dbReference type="InterPro" id="IPR017871">
    <property type="entry name" value="ABC_transporter-like_CS"/>
</dbReference>